<dbReference type="EMBL" id="VCAU01000027">
    <property type="protein sequence ID" value="KAF9890368.1"/>
    <property type="molecule type" value="Genomic_DNA"/>
</dbReference>
<protein>
    <submittedName>
        <fullName evidence="2">Uncharacterized protein</fullName>
    </submittedName>
</protein>
<feature type="region of interest" description="Disordered" evidence="1">
    <location>
        <begin position="146"/>
        <end position="168"/>
    </location>
</feature>
<organism evidence="2 3">
    <name type="scientific">Aspergillus nanangensis</name>
    <dbReference type="NCBI Taxonomy" id="2582783"/>
    <lineage>
        <taxon>Eukaryota</taxon>
        <taxon>Fungi</taxon>
        <taxon>Dikarya</taxon>
        <taxon>Ascomycota</taxon>
        <taxon>Pezizomycotina</taxon>
        <taxon>Eurotiomycetes</taxon>
        <taxon>Eurotiomycetidae</taxon>
        <taxon>Eurotiales</taxon>
        <taxon>Aspergillaceae</taxon>
        <taxon>Aspergillus</taxon>
        <taxon>Aspergillus subgen. Circumdati</taxon>
    </lineage>
</organism>
<name>A0AAD4GWC0_ASPNN</name>
<sequence length="168" mass="18550">MSTPAHQGYMHVVTADSLDTLIEEIHKAISEGRRVELFIEDPSNSIETTPFSTAVPTITPELIASICPADLYGVACTLGDKCPANRTCDLTCGLIHARETCFAHLWNESCRDPLCENGHDCLEARTENYRTGSSHLYPVLDTTEKREALKREGDSEDLAGQVSKRKAR</sequence>
<accession>A0AAD4GWC0</accession>
<keyword evidence="3" id="KW-1185">Reference proteome</keyword>
<gene>
    <name evidence="2" type="ORF">FE257_006035</name>
</gene>
<reference evidence="2" key="2">
    <citation type="submission" date="2020-02" db="EMBL/GenBank/DDBJ databases">
        <authorList>
            <person name="Gilchrist C.L.M."/>
            <person name="Chooi Y.-H."/>
        </authorList>
    </citation>
    <scope>NUCLEOTIDE SEQUENCE</scope>
    <source>
        <strain evidence="2">MST-FP2251</strain>
    </source>
</reference>
<evidence type="ECO:0000313" key="2">
    <source>
        <dbReference type="EMBL" id="KAF9890368.1"/>
    </source>
</evidence>
<reference evidence="2" key="1">
    <citation type="journal article" date="2019" name="Beilstein J. Org. Chem.">
        <title>Nanangenines: drimane sesquiterpenoids as the dominant metabolite cohort of a novel Australian fungus, Aspergillus nanangensis.</title>
        <authorList>
            <person name="Lacey H.J."/>
            <person name="Gilchrist C.L.M."/>
            <person name="Crombie A."/>
            <person name="Kalaitzis J.A."/>
            <person name="Vuong D."/>
            <person name="Rutledge P.J."/>
            <person name="Turner P."/>
            <person name="Pitt J.I."/>
            <person name="Lacey E."/>
            <person name="Chooi Y.H."/>
            <person name="Piggott A.M."/>
        </authorList>
    </citation>
    <scope>NUCLEOTIDE SEQUENCE</scope>
    <source>
        <strain evidence="2">MST-FP2251</strain>
    </source>
</reference>
<dbReference type="AlphaFoldDB" id="A0AAD4GWC0"/>
<proteinExistence type="predicted"/>
<evidence type="ECO:0000256" key="1">
    <source>
        <dbReference type="SAM" id="MobiDB-lite"/>
    </source>
</evidence>
<comment type="caution">
    <text evidence="2">The sequence shown here is derived from an EMBL/GenBank/DDBJ whole genome shotgun (WGS) entry which is preliminary data.</text>
</comment>
<dbReference type="Proteomes" id="UP001194746">
    <property type="component" value="Unassembled WGS sequence"/>
</dbReference>
<evidence type="ECO:0000313" key="3">
    <source>
        <dbReference type="Proteomes" id="UP001194746"/>
    </source>
</evidence>